<dbReference type="GO" id="GO:0004392">
    <property type="term" value="F:heme oxygenase (decyclizing) activity"/>
    <property type="evidence" value="ECO:0007669"/>
    <property type="project" value="InterPro"/>
</dbReference>
<organism evidence="5">
    <name type="scientific">Graphocephala atropunctata</name>
    <dbReference type="NCBI Taxonomy" id="36148"/>
    <lineage>
        <taxon>Eukaryota</taxon>
        <taxon>Metazoa</taxon>
        <taxon>Ecdysozoa</taxon>
        <taxon>Arthropoda</taxon>
        <taxon>Hexapoda</taxon>
        <taxon>Insecta</taxon>
        <taxon>Pterygota</taxon>
        <taxon>Neoptera</taxon>
        <taxon>Paraneoptera</taxon>
        <taxon>Hemiptera</taxon>
        <taxon>Auchenorrhyncha</taxon>
        <taxon>Membracoidea</taxon>
        <taxon>Cicadellidae</taxon>
        <taxon>Cicadellinae</taxon>
        <taxon>Cicadellini</taxon>
        <taxon>Graphocephala</taxon>
    </lineage>
</organism>
<name>A0A1B6KV40_9HEMI</name>
<keyword evidence="1" id="KW-0349">Heme</keyword>
<sequence>VEKKEPILLMAYIYHLYMGLLSGGQILNKKRMLVNQLTASKERYSGGAEVTYFHENIADLKKQLVGTTNSIAGTLDADTRQRLLEESKTVFEMNNAMVKTIRGAGAVCMKNLMKVVGVVVLVLLIFVCLYFVFMLFWK</sequence>
<evidence type="ECO:0000256" key="4">
    <source>
        <dbReference type="SAM" id="Phobius"/>
    </source>
</evidence>
<keyword evidence="4" id="KW-0812">Transmembrane</keyword>
<feature type="transmembrane region" description="Helical" evidence="4">
    <location>
        <begin position="115"/>
        <end position="137"/>
    </location>
</feature>
<dbReference type="EMBL" id="GEBQ01024645">
    <property type="protein sequence ID" value="JAT15332.1"/>
    <property type="molecule type" value="Transcribed_RNA"/>
</dbReference>
<keyword evidence="4" id="KW-0472">Membrane</keyword>
<dbReference type="PANTHER" id="PTHR10720:SF0">
    <property type="entry name" value="HEME OXYGENASE"/>
    <property type="match status" value="1"/>
</dbReference>
<dbReference type="InterPro" id="IPR016084">
    <property type="entry name" value="Haem_Oase-like_multi-hlx"/>
</dbReference>
<dbReference type="InterPro" id="IPR002051">
    <property type="entry name" value="Haem_Oase"/>
</dbReference>
<proteinExistence type="predicted"/>
<reference evidence="5" key="1">
    <citation type="submission" date="2015-11" db="EMBL/GenBank/DDBJ databases">
        <title>De novo transcriptome assembly of four potential Pierce s Disease insect vectors from Arizona vineyards.</title>
        <authorList>
            <person name="Tassone E.E."/>
        </authorList>
    </citation>
    <scope>NUCLEOTIDE SEQUENCE</scope>
</reference>
<evidence type="ECO:0000256" key="3">
    <source>
        <dbReference type="ARBA" id="ARBA00023004"/>
    </source>
</evidence>
<evidence type="ECO:0000256" key="1">
    <source>
        <dbReference type="ARBA" id="ARBA00022617"/>
    </source>
</evidence>
<dbReference type="Pfam" id="PF01126">
    <property type="entry name" value="Heme_oxygenase"/>
    <property type="match status" value="1"/>
</dbReference>
<gene>
    <name evidence="5" type="ORF">g.17036</name>
</gene>
<keyword evidence="3" id="KW-0408">Iron</keyword>
<dbReference type="AlphaFoldDB" id="A0A1B6KV40"/>
<feature type="transmembrane region" description="Helical" evidence="4">
    <location>
        <begin position="6"/>
        <end position="27"/>
    </location>
</feature>
<dbReference type="GO" id="GO:0006788">
    <property type="term" value="P:heme oxidation"/>
    <property type="evidence" value="ECO:0007669"/>
    <property type="project" value="InterPro"/>
</dbReference>
<evidence type="ECO:0000256" key="2">
    <source>
        <dbReference type="ARBA" id="ARBA00022723"/>
    </source>
</evidence>
<dbReference type="PANTHER" id="PTHR10720">
    <property type="entry name" value="HEME OXYGENASE"/>
    <property type="match status" value="1"/>
</dbReference>
<dbReference type="SUPFAM" id="SSF48613">
    <property type="entry name" value="Heme oxygenase-like"/>
    <property type="match status" value="1"/>
</dbReference>
<dbReference type="GO" id="GO:0046872">
    <property type="term" value="F:metal ion binding"/>
    <property type="evidence" value="ECO:0007669"/>
    <property type="project" value="UniProtKB-KW"/>
</dbReference>
<accession>A0A1B6KV40</accession>
<dbReference type="Gene3D" id="1.20.910.10">
    <property type="entry name" value="Heme oxygenase-like"/>
    <property type="match status" value="1"/>
</dbReference>
<dbReference type="CDD" id="cd19165">
    <property type="entry name" value="HemeO"/>
    <property type="match status" value="1"/>
</dbReference>
<protein>
    <submittedName>
        <fullName evidence="5">Uncharacterized protein</fullName>
    </submittedName>
</protein>
<dbReference type="InterPro" id="IPR016053">
    <property type="entry name" value="Haem_Oase-like"/>
</dbReference>
<keyword evidence="4" id="KW-1133">Transmembrane helix</keyword>
<evidence type="ECO:0000313" key="5">
    <source>
        <dbReference type="EMBL" id="JAT15332.1"/>
    </source>
</evidence>
<feature type="non-terminal residue" evidence="5">
    <location>
        <position position="1"/>
    </location>
</feature>
<keyword evidence="2" id="KW-0479">Metal-binding</keyword>